<feature type="chain" id="PRO_5022868488" evidence="1">
    <location>
        <begin position="22"/>
        <end position="91"/>
    </location>
</feature>
<organism evidence="2 3">
    <name type="scientific">Portunus trituberculatus</name>
    <name type="common">Swimming crab</name>
    <name type="synonym">Neptunus trituberculatus</name>
    <dbReference type="NCBI Taxonomy" id="210409"/>
    <lineage>
        <taxon>Eukaryota</taxon>
        <taxon>Metazoa</taxon>
        <taxon>Ecdysozoa</taxon>
        <taxon>Arthropoda</taxon>
        <taxon>Crustacea</taxon>
        <taxon>Multicrustacea</taxon>
        <taxon>Malacostraca</taxon>
        <taxon>Eumalacostraca</taxon>
        <taxon>Eucarida</taxon>
        <taxon>Decapoda</taxon>
        <taxon>Pleocyemata</taxon>
        <taxon>Brachyura</taxon>
        <taxon>Eubrachyura</taxon>
        <taxon>Portunoidea</taxon>
        <taxon>Portunidae</taxon>
        <taxon>Portuninae</taxon>
        <taxon>Portunus</taxon>
    </lineage>
</organism>
<sequence>MRRRGVLAVAVAVMVVTVVCGEEQNQGQECKAQRTCAQCIQTAGCAWCINPKSGEHCQSAQDFTKATCSISDIQNPKNAFQLVQDEELTGE</sequence>
<dbReference type="EMBL" id="VSRR010038337">
    <property type="protein sequence ID" value="MPC74147.1"/>
    <property type="molecule type" value="Genomic_DNA"/>
</dbReference>
<comment type="caution">
    <text evidence="2">The sequence shown here is derived from an EMBL/GenBank/DDBJ whole genome shotgun (WGS) entry which is preliminary data.</text>
</comment>
<evidence type="ECO:0000313" key="3">
    <source>
        <dbReference type="Proteomes" id="UP000324222"/>
    </source>
</evidence>
<reference evidence="2 3" key="1">
    <citation type="submission" date="2019-05" db="EMBL/GenBank/DDBJ databases">
        <title>Another draft genome of Portunus trituberculatus and its Hox gene families provides insights of decapod evolution.</title>
        <authorList>
            <person name="Jeong J.-H."/>
            <person name="Song I."/>
            <person name="Kim S."/>
            <person name="Choi T."/>
            <person name="Kim D."/>
            <person name="Ryu S."/>
            <person name="Kim W."/>
        </authorList>
    </citation>
    <scope>NUCLEOTIDE SEQUENCE [LARGE SCALE GENOMIC DNA]</scope>
    <source>
        <tissue evidence="2">Muscle</tissue>
    </source>
</reference>
<dbReference type="Proteomes" id="UP000324222">
    <property type="component" value="Unassembled WGS sequence"/>
</dbReference>
<proteinExistence type="predicted"/>
<gene>
    <name evidence="2" type="ORF">E2C01_068496</name>
</gene>
<dbReference type="OrthoDB" id="410592at2759"/>
<dbReference type="AlphaFoldDB" id="A0A5B7HY16"/>
<protein>
    <submittedName>
        <fullName evidence="2">Uncharacterized protein</fullName>
    </submittedName>
</protein>
<name>A0A5B7HY16_PORTR</name>
<feature type="signal peptide" evidence="1">
    <location>
        <begin position="1"/>
        <end position="21"/>
    </location>
</feature>
<keyword evidence="1" id="KW-0732">Signal</keyword>
<dbReference type="SUPFAM" id="SSF103575">
    <property type="entry name" value="Plexin repeat"/>
    <property type="match status" value="1"/>
</dbReference>
<keyword evidence="3" id="KW-1185">Reference proteome</keyword>
<evidence type="ECO:0000313" key="2">
    <source>
        <dbReference type="EMBL" id="MPC74147.1"/>
    </source>
</evidence>
<evidence type="ECO:0000256" key="1">
    <source>
        <dbReference type="SAM" id="SignalP"/>
    </source>
</evidence>
<accession>A0A5B7HY16</accession>